<comment type="similarity">
    <text evidence="1">Belongs to the ETF alpha-subunit/FixB family.</text>
</comment>
<feature type="binding site" evidence="9">
    <location>
        <begin position="341"/>
        <end position="348"/>
    </location>
    <ligand>
        <name>FAD</name>
        <dbReference type="ChEBI" id="CHEBI:57692"/>
    </ligand>
</feature>
<dbReference type="SUPFAM" id="SSF52467">
    <property type="entry name" value="DHS-like NAD/FAD-binding domain"/>
    <property type="match status" value="1"/>
</dbReference>
<dbReference type="InterPro" id="IPR033947">
    <property type="entry name" value="ETF_alpha_N"/>
</dbReference>
<dbReference type="InterPro" id="IPR017900">
    <property type="entry name" value="4Fe4S_Fe_S_CS"/>
</dbReference>
<dbReference type="GO" id="GO:0051536">
    <property type="term" value="F:iron-sulfur cluster binding"/>
    <property type="evidence" value="ECO:0007669"/>
    <property type="project" value="UniProtKB-KW"/>
</dbReference>
<dbReference type="EMBL" id="MKQP01000027">
    <property type="protein sequence ID" value="OMD30132.1"/>
    <property type="molecule type" value="Genomic_DNA"/>
</dbReference>
<dbReference type="Pfam" id="PF13237">
    <property type="entry name" value="Fer4_10"/>
    <property type="match status" value="1"/>
</dbReference>
<dbReference type="InterPro" id="IPR017896">
    <property type="entry name" value="4Fe4S_Fe-S-bd"/>
</dbReference>
<dbReference type="InterPro" id="IPR001308">
    <property type="entry name" value="ETF_a/FixB"/>
</dbReference>
<evidence type="ECO:0000256" key="9">
    <source>
        <dbReference type="PIRSR" id="PIRSR000089-1"/>
    </source>
</evidence>
<dbReference type="SUPFAM" id="SSF52402">
    <property type="entry name" value="Adenine nucleotide alpha hydrolases-like"/>
    <property type="match status" value="1"/>
</dbReference>
<feature type="binding site" evidence="9">
    <location>
        <position position="285"/>
    </location>
    <ligand>
        <name>FAD</name>
        <dbReference type="ChEBI" id="CHEBI:57692"/>
    </ligand>
</feature>
<keyword evidence="2" id="KW-0813">Transport</keyword>
<evidence type="ECO:0000256" key="2">
    <source>
        <dbReference type="ARBA" id="ARBA00022448"/>
    </source>
</evidence>
<feature type="binding site" evidence="9">
    <location>
        <position position="362"/>
    </location>
    <ligand>
        <name>FAD</name>
        <dbReference type="ChEBI" id="CHEBI:57692"/>
    </ligand>
</feature>
<comment type="cofactor">
    <cofactor evidence="9">
        <name>FAD</name>
        <dbReference type="ChEBI" id="CHEBI:57692"/>
    </cofactor>
    <text evidence="9">Binds 1 FAD per dimer.</text>
</comment>
<gene>
    <name evidence="11" type="ORF">BJP51_21540</name>
</gene>
<feature type="domain" description="4Fe-4S ferredoxin-type" evidence="10">
    <location>
        <begin position="31"/>
        <end position="58"/>
    </location>
</feature>
<evidence type="ECO:0000256" key="5">
    <source>
        <dbReference type="ARBA" id="ARBA00022827"/>
    </source>
</evidence>
<keyword evidence="5 9" id="KW-0274">FAD</keyword>
<dbReference type="PIRSF" id="PIRSF000089">
    <property type="entry name" value="Electra_flavoP_a"/>
    <property type="match status" value="1"/>
</dbReference>
<dbReference type="SUPFAM" id="SSF54862">
    <property type="entry name" value="4Fe-4S ferredoxins"/>
    <property type="match status" value="1"/>
</dbReference>
<dbReference type="Gene3D" id="3.40.50.620">
    <property type="entry name" value="HUPs"/>
    <property type="match status" value="1"/>
</dbReference>
<dbReference type="InterPro" id="IPR014729">
    <property type="entry name" value="Rossmann-like_a/b/a_fold"/>
</dbReference>
<feature type="binding site" evidence="9">
    <location>
        <begin position="324"/>
        <end position="328"/>
    </location>
    <ligand>
        <name>FAD</name>
        <dbReference type="ChEBI" id="CHEBI:57692"/>
    </ligand>
</feature>
<keyword evidence="8" id="KW-0411">Iron-sulfur</keyword>
<evidence type="ECO:0000259" key="10">
    <source>
        <dbReference type="PROSITE" id="PS51379"/>
    </source>
</evidence>
<dbReference type="GO" id="GO:0033539">
    <property type="term" value="P:fatty acid beta-oxidation using acyl-CoA dehydrogenase"/>
    <property type="evidence" value="ECO:0007669"/>
    <property type="project" value="TreeGrafter"/>
</dbReference>
<reference evidence="11 12" key="1">
    <citation type="submission" date="2016-10" db="EMBL/GenBank/DDBJ databases">
        <title>Paenibacillus species isolates.</title>
        <authorList>
            <person name="Beno S.M."/>
        </authorList>
    </citation>
    <scope>NUCLEOTIDE SEQUENCE [LARGE SCALE GENOMIC DNA]</scope>
    <source>
        <strain evidence="11 12">FSL H7-0604</strain>
    </source>
</reference>
<keyword evidence="6" id="KW-0249">Electron transport</keyword>
<dbReference type="GO" id="GO:0050660">
    <property type="term" value="F:flavin adenine dinucleotide binding"/>
    <property type="evidence" value="ECO:0007669"/>
    <property type="project" value="InterPro"/>
</dbReference>
<dbReference type="PROSITE" id="PS00198">
    <property type="entry name" value="4FE4S_FER_1"/>
    <property type="match status" value="1"/>
</dbReference>
<dbReference type="AlphaFoldDB" id="A0A1R0X6C0"/>
<evidence type="ECO:0000256" key="6">
    <source>
        <dbReference type="ARBA" id="ARBA00022982"/>
    </source>
</evidence>
<dbReference type="InterPro" id="IPR014731">
    <property type="entry name" value="ETF_asu_C"/>
</dbReference>
<dbReference type="SMART" id="SM00893">
    <property type="entry name" value="ETF"/>
    <property type="match status" value="1"/>
</dbReference>
<proteinExistence type="inferred from homology"/>
<dbReference type="Gene3D" id="3.40.50.1220">
    <property type="entry name" value="TPP-binding domain"/>
    <property type="match status" value="1"/>
</dbReference>
<accession>A0A1R0X6C0</accession>
<feature type="domain" description="4Fe-4S ferredoxin-type" evidence="10">
    <location>
        <begin position="1"/>
        <end position="29"/>
    </location>
</feature>
<organism evidence="11 12">
    <name type="scientific">Paenibacillus odorifer</name>
    <dbReference type="NCBI Taxonomy" id="189426"/>
    <lineage>
        <taxon>Bacteria</taxon>
        <taxon>Bacillati</taxon>
        <taxon>Bacillota</taxon>
        <taxon>Bacilli</taxon>
        <taxon>Bacillales</taxon>
        <taxon>Paenibacillaceae</taxon>
        <taxon>Paenibacillus</taxon>
    </lineage>
</organism>
<comment type="caution">
    <text evidence="11">The sequence shown here is derived from an EMBL/GenBank/DDBJ whole genome shotgun (WGS) entry which is preliminary data.</text>
</comment>
<evidence type="ECO:0000313" key="12">
    <source>
        <dbReference type="Proteomes" id="UP000187465"/>
    </source>
</evidence>
<dbReference type="PANTHER" id="PTHR43153">
    <property type="entry name" value="ELECTRON TRANSFER FLAVOPROTEIN ALPHA"/>
    <property type="match status" value="1"/>
</dbReference>
<dbReference type="InterPro" id="IPR014730">
    <property type="entry name" value="ETF_a/b_N"/>
</dbReference>
<dbReference type="GO" id="GO:0009055">
    <property type="term" value="F:electron transfer activity"/>
    <property type="evidence" value="ECO:0007669"/>
    <property type="project" value="InterPro"/>
</dbReference>
<evidence type="ECO:0000313" key="11">
    <source>
        <dbReference type="EMBL" id="OMD30132.1"/>
    </source>
</evidence>
<protein>
    <recommendedName>
        <fullName evidence="10">4Fe-4S ferredoxin-type domain-containing protein</fullName>
    </recommendedName>
</protein>
<keyword evidence="4" id="KW-0479">Metal-binding</keyword>
<dbReference type="Pfam" id="PF00766">
    <property type="entry name" value="ETF_alpha"/>
    <property type="match status" value="1"/>
</dbReference>
<evidence type="ECO:0000256" key="8">
    <source>
        <dbReference type="ARBA" id="ARBA00023014"/>
    </source>
</evidence>
<evidence type="ECO:0000256" key="7">
    <source>
        <dbReference type="ARBA" id="ARBA00023004"/>
    </source>
</evidence>
<evidence type="ECO:0000256" key="3">
    <source>
        <dbReference type="ARBA" id="ARBA00022630"/>
    </source>
</evidence>
<sequence>MIRIDQEQCTYCLLCLKRCPAAAIKDEDEGLRIDVAACTYCSVCTSCCPNQAIIMKDRAQETRQPYPEHEGICLVVEHAEGALSSYFPELVTAAKQLQAMRAQRIYALVVGERIEDLAQRLLQWGVDEVWMVNKPGIQRYAEDIHYNLISAVLRDQRPSVVLGMATAWGRSIFPRVAVRLRTGLCADCIDLKMGPNHGDFIITRPTQMGEQFAEIKIPARRPQMATVKTNFYSAAETAHVAQGKIVDLSSLYSCSSSVLQFMGVIEEAAGKENIETTEIIVAAGRGIQNADNLRLIYALADALGGKVAVTRPLVECGWMDSMHQVGLTGKMVKPKLYIACGVSGAVQHKVGMHHSETIIAINTDRNAPIFDYSTYGIVGDLFTVIPEILSALNTVQEVGR</sequence>
<keyword evidence="7" id="KW-0408">Iron</keyword>
<dbReference type="Gene3D" id="3.30.70.20">
    <property type="match status" value="1"/>
</dbReference>
<dbReference type="GO" id="GO:0046872">
    <property type="term" value="F:metal ion binding"/>
    <property type="evidence" value="ECO:0007669"/>
    <property type="project" value="UniProtKB-KW"/>
</dbReference>
<dbReference type="CDD" id="cd01715">
    <property type="entry name" value="ETF_alpha"/>
    <property type="match status" value="1"/>
</dbReference>
<dbReference type="PROSITE" id="PS51379">
    <property type="entry name" value="4FE4S_FER_2"/>
    <property type="match status" value="2"/>
</dbReference>
<dbReference type="PANTHER" id="PTHR43153:SF1">
    <property type="entry name" value="ELECTRON TRANSFER FLAVOPROTEIN SUBUNIT ALPHA, MITOCHONDRIAL"/>
    <property type="match status" value="1"/>
</dbReference>
<dbReference type="Pfam" id="PF01012">
    <property type="entry name" value="ETF"/>
    <property type="match status" value="1"/>
</dbReference>
<dbReference type="Proteomes" id="UP000187465">
    <property type="component" value="Unassembled WGS sequence"/>
</dbReference>
<dbReference type="PROSITE" id="PS00696">
    <property type="entry name" value="ETF_ALPHA"/>
    <property type="match status" value="1"/>
</dbReference>
<feature type="binding site" evidence="9">
    <location>
        <begin position="310"/>
        <end position="311"/>
    </location>
    <ligand>
        <name>FAD</name>
        <dbReference type="ChEBI" id="CHEBI:57692"/>
    </ligand>
</feature>
<keyword evidence="3" id="KW-0285">Flavoprotein</keyword>
<dbReference type="InterPro" id="IPR018206">
    <property type="entry name" value="ETF_asu_C_CS"/>
</dbReference>
<evidence type="ECO:0000256" key="4">
    <source>
        <dbReference type="ARBA" id="ARBA00022723"/>
    </source>
</evidence>
<name>A0A1R0X6C0_9BACL</name>
<evidence type="ECO:0000256" key="1">
    <source>
        <dbReference type="ARBA" id="ARBA00005817"/>
    </source>
</evidence>
<dbReference type="InterPro" id="IPR029035">
    <property type="entry name" value="DHS-like_NAD/FAD-binding_dom"/>
</dbReference>